<dbReference type="InterPro" id="IPR013223">
    <property type="entry name" value="RNase_B_OB_dom"/>
</dbReference>
<dbReference type="EC" id="3.1.13.1" evidence="8"/>
<dbReference type="GO" id="GO:0003723">
    <property type="term" value="F:RNA binding"/>
    <property type="evidence" value="ECO:0007669"/>
    <property type="project" value="UniProtKB-UniRule"/>
</dbReference>
<protein>
    <recommendedName>
        <fullName evidence="8">Ribonuclease R</fullName>
        <shortName evidence="8">RNase R</shortName>
        <ecNumber evidence="8">3.1.13.1</ecNumber>
    </recommendedName>
</protein>
<evidence type="ECO:0000256" key="9">
    <source>
        <dbReference type="SAM" id="MobiDB-lite"/>
    </source>
</evidence>
<dbReference type="Pfam" id="PF17876">
    <property type="entry name" value="CSD2"/>
    <property type="match status" value="1"/>
</dbReference>
<dbReference type="PANTHER" id="PTHR23355:SF9">
    <property type="entry name" value="DIS3-LIKE EXONUCLEASE 2"/>
    <property type="match status" value="1"/>
</dbReference>
<dbReference type="CDD" id="cd04471">
    <property type="entry name" value="S1_RNase_R"/>
    <property type="match status" value="1"/>
</dbReference>
<evidence type="ECO:0000256" key="7">
    <source>
        <dbReference type="ARBA" id="ARBA00022884"/>
    </source>
</evidence>
<evidence type="ECO:0000256" key="6">
    <source>
        <dbReference type="ARBA" id="ARBA00022839"/>
    </source>
</evidence>
<proteinExistence type="inferred from homology"/>
<keyword evidence="6 8" id="KW-0269">Exonuclease</keyword>
<comment type="similarity">
    <text evidence="8">Belongs to the RNR ribonuclease family. RNase R subfamily.</text>
</comment>
<keyword evidence="5 8" id="KW-0378">Hydrolase</keyword>
<dbReference type="InterPro" id="IPR001900">
    <property type="entry name" value="RNase_II/R"/>
</dbReference>
<comment type="catalytic activity">
    <reaction evidence="1 8">
        <text>Exonucleolytic cleavage in the 3'- to 5'-direction to yield nucleoside 5'-phosphates.</text>
        <dbReference type="EC" id="3.1.13.1"/>
    </reaction>
</comment>
<name>A0A1I5S8K3_9PSED</name>
<dbReference type="NCBIfam" id="NF008648">
    <property type="entry name" value="PRK11642.1"/>
    <property type="match status" value="1"/>
</dbReference>
<evidence type="ECO:0000313" key="12">
    <source>
        <dbReference type="Proteomes" id="UP000198784"/>
    </source>
</evidence>
<keyword evidence="3 8" id="KW-0963">Cytoplasm</keyword>
<organism evidence="11 12">
    <name type="scientific">Pseudomonas borbori</name>
    <dbReference type="NCBI Taxonomy" id="289003"/>
    <lineage>
        <taxon>Bacteria</taxon>
        <taxon>Pseudomonadati</taxon>
        <taxon>Pseudomonadota</taxon>
        <taxon>Gammaproteobacteria</taxon>
        <taxon>Pseudomonadales</taxon>
        <taxon>Pseudomonadaceae</taxon>
        <taxon>Pseudomonas</taxon>
    </lineage>
</organism>
<sequence>MADWQSLDPEAAREAEKYENPIPSRELILQHLAERGSPANREQLLDEFGLTTEEQIEALRRRLRAMERDGQLIYTRRGTYAPVDKLDLILGRVSGHRDGFGFLIPDDGSDDLFLSPAQMRLVFDGDRALARVTGLDRRGRREGGIVEVLTRAHESIVGRYYEESGIGFVVADNPKIQQEVLVTPGRNAGAKQGQFVEVKITHWPTPRFQPQGDVMEVVGNYMAPGMEIDVALRSYDIPHVWPEAVVKEARKLKPEVEEKDKEKRIDLRHLPFVTIDGEDARDFDDAVYCEKNGSNWRLFSGGWKLYVAIADVSHYVKVDSALDAEAQVRGNSVYFPERVIPMLPEELSNGLCSLNPQVDRLALVCEMSISKTGKMIDYQFCEAVIHSHARLTYNKVSAMLEEPKGSEGKALRSEYKAVLPHLKQLYSLYQVLLAARHERGAIDFETQETRIVFGAGRKIAEIRPTQRNDAHKLIEECMLAANVATAAFMQKHEIPALYRVHDGPPPERVEKLKAFLTELGLSLHRGKSKDGPTPKDYQALLESIRGRPDYHLIQTVMLRSLSQAVYSADNQGHFGLNYEAYAHFTSPIRRYPDLLIHRAIRSVIRSRLDTPHVKRAGAASMPKARIYPYDEPTLEQLGEQCSMSERRADEATRDVVNWLKCEFMKDRVGETFPGVITAVTGFGLFIELTDIYVEGLVHVTALPADYYHFDPVHHRLAGERSGRNFRLGDTVEVKVMRVDLDERKIDFEMAQSVVDAPAGRRRGGFESAAGKTARRDGRVAAAGGTDVEKSRELKKALLAESKGKGRGAKGEPARSASADGKAAKHRKGPPKGGAPAAGDGSRKRKAKS</sequence>
<dbReference type="Pfam" id="PF00575">
    <property type="entry name" value="S1"/>
    <property type="match status" value="1"/>
</dbReference>
<dbReference type="RefSeq" id="WP_090501601.1">
    <property type="nucleotide sequence ID" value="NZ_FOWX01000015.1"/>
</dbReference>
<dbReference type="Pfam" id="PF08206">
    <property type="entry name" value="OB_RNB"/>
    <property type="match status" value="1"/>
</dbReference>
<dbReference type="Pfam" id="PF00773">
    <property type="entry name" value="RNB"/>
    <property type="match status" value="1"/>
</dbReference>
<dbReference type="InterPro" id="IPR004476">
    <property type="entry name" value="RNase_II/RNase_R"/>
</dbReference>
<dbReference type="InterPro" id="IPR013668">
    <property type="entry name" value="RNase_R_HTH_12"/>
</dbReference>
<evidence type="ECO:0000256" key="2">
    <source>
        <dbReference type="ARBA" id="ARBA00004496"/>
    </source>
</evidence>
<dbReference type="EMBL" id="FOWX01000015">
    <property type="protein sequence ID" value="SFP66927.1"/>
    <property type="molecule type" value="Genomic_DNA"/>
</dbReference>
<dbReference type="InterPro" id="IPR040476">
    <property type="entry name" value="CSD2"/>
</dbReference>
<evidence type="ECO:0000259" key="10">
    <source>
        <dbReference type="PROSITE" id="PS50126"/>
    </source>
</evidence>
<dbReference type="InterPro" id="IPR022966">
    <property type="entry name" value="RNase_II/R_CS"/>
</dbReference>
<dbReference type="HAMAP" id="MF_01895">
    <property type="entry name" value="RNase_R"/>
    <property type="match status" value="1"/>
</dbReference>
<evidence type="ECO:0000256" key="3">
    <source>
        <dbReference type="ARBA" id="ARBA00022490"/>
    </source>
</evidence>
<evidence type="ECO:0000256" key="5">
    <source>
        <dbReference type="ARBA" id="ARBA00022801"/>
    </source>
</evidence>
<dbReference type="OrthoDB" id="9764149at2"/>
<keyword evidence="4 8" id="KW-0540">Nuclease</keyword>
<dbReference type="InterPro" id="IPR012340">
    <property type="entry name" value="NA-bd_OB-fold"/>
</dbReference>
<dbReference type="Pfam" id="PF08461">
    <property type="entry name" value="WHD_RNase_R"/>
    <property type="match status" value="1"/>
</dbReference>
<dbReference type="PROSITE" id="PS50126">
    <property type="entry name" value="S1"/>
    <property type="match status" value="1"/>
</dbReference>
<evidence type="ECO:0000256" key="4">
    <source>
        <dbReference type="ARBA" id="ARBA00022722"/>
    </source>
</evidence>
<dbReference type="InterPro" id="IPR011129">
    <property type="entry name" value="CSD"/>
</dbReference>
<feature type="compositionally biased region" description="Basic and acidic residues" evidence="9">
    <location>
        <begin position="10"/>
        <end position="19"/>
    </location>
</feature>
<dbReference type="PANTHER" id="PTHR23355">
    <property type="entry name" value="RIBONUCLEASE"/>
    <property type="match status" value="1"/>
</dbReference>
<dbReference type="SUPFAM" id="SSF50249">
    <property type="entry name" value="Nucleic acid-binding proteins"/>
    <property type="match status" value="4"/>
</dbReference>
<reference evidence="12" key="1">
    <citation type="submission" date="2016-10" db="EMBL/GenBank/DDBJ databases">
        <authorList>
            <person name="Varghese N."/>
            <person name="Submissions S."/>
        </authorList>
    </citation>
    <scope>NUCLEOTIDE SEQUENCE [LARGE SCALE GENOMIC DNA]</scope>
    <source>
        <strain evidence="12">DSM 17834</strain>
    </source>
</reference>
<dbReference type="GO" id="GO:0008859">
    <property type="term" value="F:exoribonuclease II activity"/>
    <property type="evidence" value="ECO:0007669"/>
    <property type="project" value="UniProtKB-UniRule"/>
</dbReference>
<dbReference type="FunFam" id="2.40.50.140:FF:000213">
    <property type="entry name" value="Ribonuclease R"/>
    <property type="match status" value="1"/>
</dbReference>
<feature type="region of interest" description="Disordered" evidence="9">
    <location>
        <begin position="1"/>
        <end position="20"/>
    </location>
</feature>
<accession>A0A1I5S8K3</accession>
<dbReference type="GO" id="GO:0006402">
    <property type="term" value="P:mRNA catabolic process"/>
    <property type="evidence" value="ECO:0007669"/>
    <property type="project" value="TreeGrafter"/>
</dbReference>
<dbReference type="NCBIfam" id="TIGR02063">
    <property type="entry name" value="RNase_R"/>
    <property type="match status" value="1"/>
</dbReference>
<dbReference type="SMART" id="SM00955">
    <property type="entry name" value="RNB"/>
    <property type="match status" value="1"/>
</dbReference>
<dbReference type="InterPro" id="IPR050180">
    <property type="entry name" value="RNR_Ribonuclease"/>
</dbReference>
<dbReference type="GO" id="GO:0005829">
    <property type="term" value="C:cytosol"/>
    <property type="evidence" value="ECO:0007669"/>
    <property type="project" value="UniProtKB-ARBA"/>
</dbReference>
<comment type="subcellular location">
    <subcellularLocation>
        <location evidence="2 8">Cytoplasm</location>
    </subcellularLocation>
</comment>
<feature type="region of interest" description="Disordered" evidence="9">
    <location>
        <begin position="758"/>
        <end position="848"/>
    </location>
</feature>
<evidence type="ECO:0000256" key="1">
    <source>
        <dbReference type="ARBA" id="ARBA00001849"/>
    </source>
</evidence>
<dbReference type="AlphaFoldDB" id="A0A1I5S8K3"/>
<evidence type="ECO:0000313" key="11">
    <source>
        <dbReference type="EMBL" id="SFP66927.1"/>
    </source>
</evidence>
<keyword evidence="7 8" id="KW-0694">RNA-binding</keyword>
<keyword evidence="12" id="KW-1185">Reference proteome</keyword>
<dbReference type="STRING" id="289003.SAMN05216190_11558"/>
<dbReference type="PROSITE" id="PS01175">
    <property type="entry name" value="RIBONUCLEASE_II"/>
    <property type="match status" value="1"/>
</dbReference>
<dbReference type="SMART" id="SM00316">
    <property type="entry name" value="S1"/>
    <property type="match status" value="1"/>
</dbReference>
<evidence type="ECO:0000256" key="8">
    <source>
        <dbReference type="HAMAP-Rule" id="MF_01895"/>
    </source>
</evidence>
<dbReference type="Proteomes" id="UP000198784">
    <property type="component" value="Unassembled WGS sequence"/>
</dbReference>
<feature type="domain" description="S1 motif" evidence="10">
    <location>
        <begin position="669"/>
        <end position="750"/>
    </location>
</feature>
<dbReference type="InterPro" id="IPR011805">
    <property type="entry name" value="RNase_R"/>
</dbReference>
<dbReference type="SMART" id="SM00357">
    <property type="entry name" value="CSP"/>
    <property type="match status" value="1"/>
</dbReference>
<feature type="compositionally biased region" description="Basic and acidic residues" evidence="9">
    <location>
        <begin position="786"/>
        <end position="812"/>
    </location>
</feature>
<dbReference type="Gene3D" id="2.40.50.140">
    <property type="entry name" value="Nucleic acid-binding proteins"/>
    <property type="match status" value="2"/>
</dbReference>
<dbReference type="NCBIfam" id="TIGR00358">
    <property type="entry name" value="3_prime_RNase"/>
    <property type="match status" value="1"/>
</dbReference>
<dbReference type="InterPro" id="IPR003029">
    <property type="entry name" value="S1_domain"/>
</dbReference>
<comment type="function">
    <text evidence="8">3'-5' exoribonuclease that releases 5'-nucleoside monophosphates and is involved in maturation of structured RNAs.</text>
</comment>
<gene>
    <name evidence="8" type="primary">rnr</name>
    <name evidence="11" type="ORF">SAMN05216190_11558</name>
</gene>